<dbReference type="NCBIfam" id="TIGR00711">
    <property type="entry name" value="efflux_EmrB"/>
    <property type="match status" value="1"/>
</dbReference>
<feature type="transmembrane region" description="Helical" evidence="8">
    <location>
        <begin position="209"/>
        <end position="228"/>
    </location>
</feature>
<evidence type="ECO:0000313" key="11">
    <source>
        <dbReference type="Proteomes" id="UP000045824"/>
    </source>
</evidence>
<evidence type="ECO:0000259" key="9">
    <source>
        <dbReference type="PROSITE" id="PS50850"/>
    </source>
</evidence>
<dbReference type="InterPro" id="IPR036259">
    <property type="entry name" value="MFS_trans_sf"/>
</dbReference>
<feature type="transmembrane region" description="Helical" evidence="8">
    <location>
        <begin position="308"/>
        <end position="331"/>
    </location>
</feature>
<dbReference type="Pfam" id="PF07690">
    <property type="entry name" value="MFS_1"/>
    <property type="match status" value="1"/>
</dbReference>
<feature type="transmembrane region" description="Helical" evidence="8">
    <location>
        <begin position="234"/>
        <end position="256"/>
    </location>
</feature>
<keyword evidence="5 8" id="KW-0812">Transmembrane</keyword>
<dbReference type="GO" id="GO:0022857">
    <property type="term" value="F:transmembrane transporter activity"/>
    <property type="evidence" value="ECO:0007669"/>
    <property type="project" value="InterPro"/>
</dbReference>
<dbReference type="PANTHER" id="PTHR42718">
    <property type="entry name" value="MAJOR FACILITATOR SUPERFAMILY MULTIDRUG TRANSPORTER MFSC"/>
    <property type="match status" value="1"/>
</dbReference>
<feature type="transmembrane region" description="Helical" evidence="8">
    <location>
        <begin position="61"/>
        <end position="81"/>
    </location>
</feature>
<dbReference type="CDD" id="cd17321">
    <property type="entry name" value="MFS_MMR_MDR_like"/>
    <property type="match status" value="1"/>
</dbReference>
<dbReference type="PROSITE" id="PS00216">
    <property type="entry name" value="SUGAR_TRANSPORT_1"/>
    <property type="match status" value="1"/>
</dbReference>
<keyword evidence="4" id="KW-1003">Cell membrane</keyword>
<name>A0A0T9KFR6_YERKR</name>
<protein>
    <submittedName>
        <fullName evidence="10">Multidrug resistance protein B</fullName>
    </submittedName>
</protein>
<feature type="transmembrane region" description="Helical" evidence="8">
    <location>
        <begin position="151"/>
        <end position="171"/>
    </location>
</feature>
<dbReference type="EMBL" id="CPYI01000001">
    <property type="protein sequence ID" value="CND97174.1"/>
    <property type="molecule type" value="Genomic_DNA"/>
</dbReference>
<dbReference type="PRINTS" id="PR01036">
    <property type="entry name" value="TCRTETB"/>
</dbReference>
<feature type="transmembrane region" description="Helical" evidence="8">
    <location>
        <begin position="407"/>
        <end position="427"/>
    </location>
</feature>
<accession>A0A0T9KFR6</accession>
<evidence type="ECO:0000256" key="4">
    <source>
        <dbReference type="ARBA" id="ARBA00022475"/>
    </source>
</evidence>
<gene>
    <name evidence="10" type="primary">stp_1</name>
    <name evidence="10" type="ORF">ERS008491_00071</name>
</gene>
<evidence type="ECO:0000256" key="8">
    <source>
        <dbReference type="SAM" id="Phobius"/>
    </source>
</evidence>
<keyword evidence="6 8" id="KW-1133">Transmembrane helix</keyword>
<dbReference type="InterPro" id="IPR011701">
    <property type="entry name" value="MFS"/>
</dbReference>
<feature type="domain" description="Major facilitator superfamily (MFS) profile" evidence="9">
    <location>
        <begin position="23"/>
        <end position="457"/>
    </location>
</feature>
<dbReference type="Gene3D" id="1.20.1720.10">
    <property type="entry name" value="Multidrug resistance protein D"/>
    <property type="match status" value="1"/>
</dbReference>
<feature type="transmembrane region" description="Helical" evidence="8">
    <location>
        <begin position="343"/>
        <end position="361"/>
    </location>
</feature>
<comment type="similarity">
    <text evidence="2">Belongs to the major facilitator superfamily. EmrB family.</text>
</comment>
<organism evidence="10 11">
    <name type="scientific">Yersinia kristensenii</name>
    <dbReference type="NCBI Taxonomy" id="28152"/>
    <lineage>
        <taxon>Bacteria</taxon>
        <taxon>Pseudomonadati</taxon>
        <taxon>Pseudomonadota</taxon>
        <taxon>Gammaproteobacteria</taxon>
        <taxon>Enterobacterales</taxon>
        <taxon>Yersiniaceae</taxon>
        <taxon>Yersinia</taxon>
    </lineage>
</organism>
<dbReference type="AlphaFoldDB" id="A0A0T9KFR6"/>
<keyword evidence="3" id="KW-0813">Transport</keyword>
<dbReference type="Gene3D" id="1.20.1250.20">
    <property type="entry name" value="MFS general substrate transporter like domains"/>
    <property type="match status" value="1"/>
</dbReference>
<dbReference type="InterPro" id="IPR020846">
    <property type="entry name" value="MFS_dom"/>
</dbReference>
<feature type="transmembrane region" description="Helical" evidence="8">
    <location>
        <begin position="21"/>
        <end position="41"/>
    </location>
</feature>
<evidence type="ECO:0000256" key="5">
    <source>
        <dbReference type="ARBA" id="ARBA00022692"/>
    </source>
</evidence>
<feature type="transmembrane region" description="Helical" evidence="8">
    <location>
        <begin position="118"/>
        <end position="139"/>
    </location>
</feature>
<feature type="transmembrane region" description="Helical" evidence="8">
    <location>
        <begin position="88"/>
        <end position="106"/>
    </location>
</feature>
<evidence type="ECO:0000256" key="1">
    <source>
        <dbReference type="ARBA" id="ARBA00004651"/>
    </source>
</evidence>
<evidence type="ECO:0000313" key="10">
    <source>
        <dbReference type="EMBL" id="CND97174.1"/>
    </source>
</evidence>
<evidence type="ECO:0000256" key="6">
    <source>
        <dbReference type="ARBA" id="ARBA00022989"/>
    </source>
</evidence>
<feature type="transmembrane region" description="Helical" evidence="8">
    <location>
        <begin position="277"/>
        <end position="302"/>
    </location>
</feature>
<dbReference type="RefSeq" id="WP_080983991.1">
    <property type="nucleotide sequence ID" value="NZ_CABMLW010000002.1"/>
</dbReference>
<sequence length="457" mass="48363">MSKTISNQTVQNSTEPSPRRIRMLIGISIASFLGCIDFTVVNTAIPAIAQDMNASIPRVQWVVSLFLMALCAFMVTAGRLADLYGRRRVLYVGMMVFGVSSLGAGLTESIGVLNGWRFIQGAACAVLYTVTVTIVADAFPDHQRGRAVGTLLGVNGLGLALGPVLGGIVVSTLGWRWVFLLNIPLILLSFAFCLGNIRESRLSEGRPLLDITGAILLVSALASLLLGINQGAEWGWLSYKTLSIITLAIVLFTAFFHIESRVAAPLVKLSLFRIPAFSIACLASALLAFFYCAAFFLMPLYLEGTRHYSGLILGLLLLPTTAVMALISPLIGRWMDAAGARPPLIMGFIALALSAGLQATFTPSSALWIIITAFTLMGIGWGAILSPAAVSALNAVSAEQGGSAMGVAWTLHNLGGAMGLAVSSLIYTTFSQGYQSAMLLLVAISVVGLLAVSWRGK</sequence>
<reference evidence="10 11" key="1">
    <citation type="submission" date="2015-03" db="EMBL/GenBank/DDBJ databases">
        <authorList>
            <person name="Murphy D."/>
        </authorList>
    </citation>
    <scope>NUCLEOTIDE SEQUENCE [LARGE SCALE GENOMIC DNA]</scope>
    <source>
        <strain evidence="10 11">FCF326</strain>
    </source>
</reference>
<feature type="transmembrane region" description="Helical" evidence="8">
    <location>
        <begin position="177"/>
        <end position="197"/>
    </location>
</feature>
<evidence type="ECO:0000256" key="2">
    <source>
        <dbReference type="ARBA" id="ARBA00008537"/>
    </source>
</evidence>
<dbReference type="InterPro" id="IPR005829">
    <property type="entry name" value="Sugar_transporter_CS"/>
</dbReference>
<keyword evidence="7 8" id="KW-0472">Membrane</keyword>
<dbReference type="InterPro" id="IPR004638">
    <property type="entry name" value="EmrB-like"/>
</dbReference>
<evidence type="ECO:0000256" key="7">
    <source>
        <dbReference type="ARBA" id="ARBA00023136"/>
    </source>
</evidence>
<feature type="transmembrane region" description="Helical" evidence="8">
    <location>
        <begin position="433"/>
        <end position="454"/>
    </location>
</feature>
<feature type="transmembrane region" description="Helical" evidence="8">
    <location>
        <begin position="367"/>
        <end position="395"/>
    </location>
</feature>
<dbReference type="PROSITE" id="PS50850">
    <property type="entry name" value="MFS"/>
    <property type="match status" value="1"/>
</dbReference>
<dbReference type="PANTHER" id="PTHR42718:SF9">
    <property type="entry name" value="MAJOR FACILITATOR SUPERFAMILY MULTIDRUG TRANSPORTER MFSC"/>
    <property type="match status" value="1"/>
</dbReference>
<evidence type="ECO:0000256" key="3">
    <source>
        <dbReference type="ARBA" id="ARBA00022448"/>
    </source>
</evidence>
<dbReference type="GO" id="GO:0005886">
    <property type="term" value="C:plasma membrane"/>
    <property type="evidence" value="ECO:0007669"/>
    <property type="project" value="UniProtKB-SubCell"/>
</dbReference>
<proteinExistence type="inferred from homology"/>
<comment type="subcellular location">
    <subcellularLocation>
        <location evidence="1">Cell membrane</location>
        <topology evidence="1">Multi-pass membrane protein</topology>
    </subcellularLocation>
</comment>
<dbReference type="Proteomes" id="UP000045824">
    <property type="component" value="Unassembled WGS sequence"/>
</dbReference>
<dbReference type="SUPFAM" id="SSF103473">
    <property type="entry name" value="MFS general substrate transporter"/>
    <property type="match status" value="1"/>
</dbReference>
<dbReference type="PROSITE" id="PS51257">
    <property type="entry name" value="PROKAR_LIPOPROTEIN"/>
    <property type="match status" value="1"/>
</dbReference>